<evidence type="ECO:0000313" key="4">
    <source>
        <dbReference type="Proteomes" id="UP000326344"/>
    </source>
</evidence>
<feature type="domain" description="DUF4384" evidence="2">
    <location>
        <begin position="382"/>
        <end position="449"/>
    </location>
</feature>
<organism evidence="3 4">
    <name type="scientific">Larkinella humicola</name>
    <dbReference type="NCBI Taxonomy" id="2607654"/>
    <lineage>
        <taxon>Bacteria</taxon>
        <taxon>Pseudomonadati</taxon>
        <taxon>Bacteroidota</taxon>
        <taxon>Cytophagia</taxon>
        <taxon>Cytophagales</taxon>
        <taxon>Spirosomataceae</taxon>
        <taxon>Larkinella</taxon>
    </lineage>
</organism>
<dbReference type="EMBL" id="VTWS01000005">
    <property type="protein sequence ID" value="KAA9349865.1"/>
    <property type="molecule type" value="Genomic_DNA"/>
</dbReference>
<sequence length="508" mass="56972">MLMKLMKKYTATACLLFLSLWGGSSAVWAQQRFTRGDSTAFIVNCRTALEDYTSALNAAGFYCQSQGEFNSKQQILIAQSFAGKETFVFSDLMGESYPVEQYSQQFRLFKGDAETNLDRERYLLSRNKEGKLVMVTYVTQTTEFNKPGTPRTKRATPLAIHFSFDILTESSGFEPQNYRIVKIEKTAVIPPQAVPFPVDVNLAEIRQRERSLSWAVYRLAKSITEKLPDKKKPVVVRKFSYDNSQLTNAFSDQLVNELRQRLKTDEGLTVVADDPAQGLGIRGSYRQRGGQVEIMTELFDPATDNSFAKLTPNLDLPVIWVQEKGLQLKPEQNDEVIATQQTITAGAPPASAPPVEAKAEPFQITMKASGTARKNLEFWEKDTMTVQIRVNKPGHVRLLYVQTNGEVALLWNDFEIKPGQENKDIVFPDQFECIPPFGQETLIAAASTTRFCTVETKPNEHGADIIVGTLKDALKNARCVDRGMARLPQLAETRLVLTTRSAVAQRTK</sequence>
<feature type="chain" id="PRO_5024831917" evidence="1">
    <location>
        <begin position="30"/>
        <end position="508"/>
    </location>
</feature>
<protein>
    <submittedName>
        <fullName evidence="3">DUF4384 domain-containing protein</fullName>
    </submittedName>
</protein>
<dbReference type="Proteomes" id="UP000326344">
    <property type="component" value="Unassembled WGS sequence"/>
</dbReference>
<dbReference type="AlphaFoldDB" id="A0A5N1JBS8"/>
<keyword evidence="4" id="KW-1185">Reference proteome</keyword>
<gene>
    <name evidence="3" type="ORF">F0P93_20705</name>
</gene>
<dbReference type="InterPro" id="IPR025493">
    <property type="entry name" value="DUF4384"/>
</dbReference>
<dbReference type="Pfam" id="PF14326">
    <property type="entry name" value="DUF4384"/>
    <property type="match status" value="1"/>
</dbReference>
<keyword evidence="1" id="KW-0732">Signal</keyword>
<accession>A0A5N1JBS8</accession>
<feature type="signal peptide" evidence="1">
    <location>
        <begin position="1"/>
        <end position="29"/>
    </location>
</feature>
<reference evidence="3 4" key="1">
    <citation type="submission" date="2019-09" db="EMBL/GenBank/DDBJ databases">
        <title>Genome Sequence of Larkinella sp MA1.</title>
        <authorList>
            <person name="Srinivasan S."/>
        </authorList>
    </citation>
    <scope>NUCLEOTIDE SEQUENCE [LARGE SCALE GENOMIC DNA]</scope>
    <source>
        <strain evidence="3 4">MA1</strain>
    </source>
</reference>
<comment type="caution">
    <text evidence="3">The sequence shown here is derived from an EMBL/GenBank/DDBJ whole genome shotgun (WGS) entry which is preliminary data.</text>
</comment>
<name>A0A5N1JBS8_9BACT</name>
<evidence type="ECO:0000256" key="1">
    <source>
        <dbReference type="SAM" id="SignalP"/>
    </source>
</evidence>
<evidence type="ECO:0000313" key="3">
    <source>
        <dbReference type="EMBL" id="KAA9349865.1"/>
    </source>
</evidence>
<proteinExistence type="predicted"/>
<evidence type="ECO:0000259" key="2">
    <source>
        <dbReference type="Pfam" id="PF14326"/>
    </source>
</evidence>